<keyword evidence="1" id="KW-0175">Coiled coil</keyword>
<dbReference type="Proteomes" id="UP000023152">
    <property type="component" value="Unassembled WGS sequence"/>
</dbReference>
<evidence type="ECO:0000313" key="3">
    <source>
        <dbReference type="EMBL" id="ETO35528.1"/>
    </source>
</evidence>
<feature type="transmembrane region" description="Helical" evidence="2">
    <location>
        <begin position="48"/>
        <end position="65"/>
    </location>
</feature>
<keyword evidence="2" id="KW-1133">Transmembrane helix</keyword>
<reference evidence="3 4" key="1">
    <citation type="journal article" date="2013" name="Curr. Biol.">
        <title>The Genome of the Foraminiferan Reticulomyxa filosa.</title>
        <authorList>
            <person name="Glockner G."/>
            <person name="Hulsmann N."/>
            <person name="Schleicher M."/>
            <person name="Noegel A.A."/>
            <person name="Eichinger L."/>
            <person name="Gallinger C."/>
            <person name="Pawlowski J."/>
            <person name="Sierra R."/>
            <person name="Euteneuer U."/>
            <person name="Pillet L."/>
            <person name="Moustafa A."/>
            <person name="Platzer M."/>
            <person name="Groth M."/>
            <person name="Szafranski K."/>
            <person name="Schliwa M."/>
        </authorList>
    </citation>
    <scope>NUCLEOTIDE SEQUENCE [LARGE SCALE GENOMIC DNA]</scope>
</reference>
<keyword evidence="4" id="KW-1185">Reference proteome</keyword>
<sequence>MMEIKVIDSKLSETNEKGSNIKSRNKQNCSVEKTIMHLKIVSTRKDRNTYYSIVITLVIQLFVITSKQSETKKILTNSIKKQKKNENEESKQLKNEIAELRVSEVIKFFQQFAIALKQQDNINGEACNNEYDK</sequence>
<feature type="coiled-coil region" evidence="1">
    <location>
        <begin position="76"/>
        <end position="103"/>
    </location>
</feature>
<accession>X6PBN3</accession>
<proteinExistence type="predicted"/>
<evidence type="ECO:0008006" key="5">
    <source>
        <dbReference type="Google" id="ProtNLM"/>
    </source>
</evidence>
<organism evidence="3 4">
    <name type="scientific">Reticulomyxa filosa</name>
    <dbReference type="NCBI Taxonomy" id="46433"/>
    <lineage>
        <taxon>Eukaryota</taxon>
        <taxon>Sar</taxon>
        <taxon>Rhizaria</taxon>
        <taxon>Retaria</taxon>
        <taxon>Foraminifera</taxon>
        <taxon>Monothalamids</taxon>
        <taxon>Reticulomyxidae</taxon>
        <taxon>Reticulomyxa</taxon>
    </lineage>
</organism>
<dbReference type="EMBL" id="ASPP01001532">
    <property type="protein sequence ID" value="ETO35528.1"/>
    <property type="molecule type" value="Genomic_DNA"/>
</dbReference>
<gene>
    <name evidence="3" type="ORF">RFI_01534</name>
</gene>
<keyword evidence="2" id="KW-0472">Membrane</keyword>
<evidence type="ECO:0000313" key="4">
    <source>
        <dbReference type="Proteomes" id="UP000023152"/>
    </source>
</evidence>
<name>X6PBN3_RETFI</name>
<comment type="caution">
    <text evidence="3">The sequence shown here is derived from an EMBL/GenBank/DDBJ whole genome shotgun (WGS) entry which is preliminary data.</text>
</comment>
<dbReference type="AlphaFoldDB" id="X6PBN3"/>
<protein>
    <recommendedName>
        <fullName evidence="5">Transmembrane protein</fullName>
    </recommendedName>
</protein>
<evidence type="ECO:0000256" key="2">
    <source>
        <dbReference type="SAM" id="Phobius"/>
    </source>
</evidence>
<keyword evidence="2" id="KW-0812">Transmembrane</keyword>
<evidence type="ECO:0000256" key="1">
    <source>
        <dbReference type="SAM" id="Coils"/>
    </source>
</evidence>